<dbReference type="AlphaFoldDB" id="A0AAP0QD65"/>
<evidence type="ECO:0000259" key="4">
    <source>
        <dbReference type="Pfam" id="PF02902"/>
    </source>
</evidence>
<keyword evidence="3" id="KW-0378">Hydrolase</keyword>
<dbReference type="InterPro" id="IPR003653">
    <property type="entry name" value="Peptidase_C48_C"/>
</dbReference>
<dbReference type="Gene3D" id="3.40.395.10">
    <property type="entry name" value="Adenoviral Proteinase, Chain A"/>
    <property type="match status" value="1"/>
</dbReference>
<keyword evidence="6" id="KW-1185">Reference proteome</keyword>
<comment type="caution">
    <text evidence="5">The sequence shown here is derived from an EMBL/GenBank/DDBJ whole genome shotgun (WGS) entry which is preliminary data.</text>
</comment>
<evidence type="ECO:0000313" key="5">
    <source>
        <dbReference type="EMBL" id="KAK9183201.1"/>
    </source>
</evidence>
<evidence type="ECO:0000313" key="6">
    <source>
        <dbReference type="Proteomes" id="UP001428341"/>
    </source>
</evidence>
<name>A0AAP0QD65_9ROSI</name>
<reference evidence="5 6" key="1">
    <citation type="submission" date="2024-05" db="EMBL/GenBank/DDBJ databases">
        <title>Haplotype-resolved chromosome-level genome assembly of Huyou (Citrus changshanensis).</title>
        <authorList>
            <person name="Miao C."/>
            <person name="Chen W."/>
            <person name="Wu Y."/>
            <person name="Wang L."/>
            <person name="Zhao S."/>
            <person name="Grierson D."/>
            <person name="Xu C."/>
            <person name="Chen K."/>
        </authorList>
    </citation>
    <scope>NUCLEOTIDE SEQUENCE [LARGE SCALE GENOMIC DNA]</scope>
    <source>
        <strain evidence="5">01-14</strain>
        <tissue evidence="5">Leaf</tissue>
    </source>
</reference>
<protein>
    <recommendedName>
        <fullName evidence="4">Ubiquitin-like protease family profile domain-containing protein</fullName>
    </recommendedName>
</protein>
<dbReference type="Pfam" id="PF02902">
    <property type="entry name" value="Peptidase_C48"/>
    <property type="match status" value="1"/>
</dbReference>
<evidence type="ECO:0000256" key="1">
    <source>
        <dbReference type="ARBA" id="ARBA00005234"/>
    </source>
</evidence>
<evidence type="ECO:0000256" key="2">
    <source>
        <dbReference type="ARBA" id="ARBA00022670"/>
    </source>
</evidence>
<gene>
    <name evidence="5" type="ORF">WN944_026350</name>
</gene>
<dbReference type="InterPro" id="IPR038765">
    <property type="entry name" value="Papain-like_cys_pep_sf"/>
</dbReference>
<proteinExistence type="inferred from homology"/>
<dbReference type="SUPFAM" id="SSF54001">
    <property type="entry name" value="Cysteine proteinases"/>
    <property type="match status" value="1"/>
</dbReference>
<dbReference type="Proteomes" id="UP001428341">
    <property type="component" value="Unassembled WGS sequence"/>
</dbReference>
<dbReference type="GO" id="GO:0006508">
    <property type="term" value="P:proteolysis"/>
    <property type="evidence" value="ECO:0007669"/>
    <property type="project" value="UniProtKB-KW"/>
</dbReference>
<sequence>MNFYEKVLFVDSNWFQSVVRGDWLNNDVSVSGIWTEMQTSCRMIHKVVHIGLQQKSVLPKGFHKDYPMLRVSIDLYNVIKVIAGVPQQRPGYGDCGVFVLKIIEYLRNGSPFNFGPHDGPILRQKIDVTMLKYQIV</sequence>
<feature type="domain" description="Ubiquitin-like protease family profile" evidence="4">
    <location>
        <begin position="79"/>
        <end position="125"/>
    </location>
</feature>
<dbReference type="GO" id="GO:0008234">
    <property type="term" value="F:cysteine-type peptidase activity"/>
    <property type="evidence" value="ECO:0007669"/>
    <property type="project" value="InterPro"/>
</dbReference>
<keyword evidence="2" id="KW-0645">Protease</keyword>
<organism evidence="5 6">
    <name type="scientific">Citrus x changshan-huyou</name>
    <dbReference type="NCBI Taxonomy" id="2935761"/>
    <lineage>
        <taxon>Eukaryota</taxon>
        <taxon>Viridiplantae</taxon>
        <taxon>Streptophyta</taxon>
        <taxon>Embryophyta</taxon>
        <taxon>Tracheophyta</taxon>
        <taxon>Spermatophyta</taxon>
        <taxon>Magnoliopsida</taxon>
        <taxon>eudicotyledons</taxon>
        <taxon>Gunneridae</taxon>
        <taxon>Pentapetalae</taxon>
        <taxon>rosids</taxon>
        <taxon>malvids</taxon>
        <taxon>Sapindales</taxon>
        <taxon>Rutaceae</taxon>
        <taxon>Aurantioideae</taxon>
        <taxon>Citrus</taxon>
    </lineage>
</organism>
<evidence type="ECO:0000256" key="3">
    <source>
        <dbReference type="ARBA" id="ARBA00022801"/>
    </source>
</evidence>
<dbReference type="EMBL" id="JBCGBO010000024">
    <property type="protein sequence ID" value="KAK9183201.1"/>
    <property type="molecule type" value="Genomic_DNA"/>
</dbReference>
<comment type="similarity">
    <text evidence="1">Belongs to the peptidase C48 family.</text>
</comment>
<accession>A0AAP0QD65</accession>